<dbReference type="Proteomes" id="UP000325395">
    <property type="component" value="Unassembled WGS sequence"/>
</dbReference>
<proteinExistence type="predicted"/>
<protein>
    <submittedName>
        <fullName evidence="2">Uncharacterized protein</fullName>
    </submittedName>
</protein>
<keyword evidence="1" id="KW-0472">Membrane</keyword>
<accession>A0ABQ6WIE0</accession>
<evidence type="ECO:0000256" key="1">
    <source>
        <dbReference type="SAM" id="Phobius"/>
    </source>
</evidence>
<evidence type="ECO:0000313" key="2">
    <source>
        <dbReference type="EMBL" id="KAE8416890.1"/>
    </source>
</evidence>
<keyword evidence="1" id="KW-1133">Transmembrane helix</keyword>
<keyword evidence="3" id="KW-1185">Reference proteome</keyword>
<dbReference type="EMBL" id="ML735745">
    <property type="protein sequence ID" value="KAE8416890.1"/>
    <property type="molecule type" value="Genomic_DNA"/>
</dbReference>
<feature type="transmembrane region" description="Helical" evidence="1">
    <location>
        <begin position="6"/>
        <end position="24"/>
    </location>
</feature>
<name>A0ABQ6WIE0_9EURO</name>
<organism evidence="2 3">
    <name type="scientific">Aspergillus pseudocaelatus</name>
    <dbReference type="NCBI Taxonomy" id="1825620"/>
    <lineage>
        <taxon>Eukaryota</taxon>
        <taxon>Fungi</taxon>
        <taxon>Dikarya</taxon>
        <taxon>Ascomycota</taxon>
        <taxon>Pezizomycotina</taxon>
        <taxon>Eurotiomycetes</taxon>
        <taxon>Eurotiomycetidae</taxon>
        <taxon>Eurotiales</taxon>
        <taxon>Aspergillaceae</taxon>
        <taxon>Aspergillus</taxon>
        <taxon>Aspergillus subgen. Circumdati</taxon>
    </lineage>
</organism>
<reference evidence="2 3" key="1">
    <citation type="submission" date="2019-04" db="EMBL/GenBank/DDBJ databases">
        <authorList>
            <consortium name="DOE Joint Genome Institute"/>
            <person name="Mondo S."/>
            <person name="Kjaerbolling I."/>
            <person name="Vesth T."/>
            <person name="Frisvad J.C."/>
            <person name="Nybo J.L."/>
            <person name="Theobald S."/>
            <person name="Kildgaard S."/>
            <person name="Isbrandt T."/>
            <person name="Kuo A."/>
            <person name="Sato A."/>
            <person name="Lyhne E.K."/>
            <person name="Kogle M.E."/>
            <person name="Wiebenga A."/>
            <person name="Kun R.S."/>
            <person name="Lubbers R.J."/>
            <person name="Makela M.R."/>
            <person name="Barry K."/>
            <person name="Chovatia M."/>
            <person name="Clum A."/>
            <person name="Daum C."/>
            <person name="Haridas S."/>
            <person name="He G."/>
            <person name="LaButti K."/>
            <person name="Lipzen A."/>
            <person name="Riley R."/>
            <person name="Salamov A."/>
            <person name="Simmons B.A."/>
            <person name="Magnuson J.K."/>
            <person name="Henrissat B."/>
            <person name="Mortensen U.H."/>
            <person name="Larsen T.O."/>
            <person name="Devries R.P."/>
            <person name="Grigoriev I.V."/>
            <person name="Machida M."/>
            <person name="Baker S.E."/>
            <person name="Andersen M.R."/>
            <person name="Cantor M.N."/>
            <person name="Hua S.X."/>
        </authorList>
    </citation>
    <scope>NUCLEOTIDE SEQUENCE [LARGE SCALE GENOMIC DNA]</scope>
    <source>
        <strain evidence="2 3">CBS 117616</strain>
    </source>
</reference>
<sequence length="77" mass="9209">MINSFYFILFYLFIYFLYIARIPYYRKASLSVVSFFLTELISNYWIVCLYSDGNLSKYPAAHSLFPILKLGHEHYTT</sequence>
<evidence type="ECO:0000313" key="3">
    <source>
        <dbReference type="Proteomes" id="UP000325395"/>
    </source>
</evidence>
<keyword evidence="1" id="KW-0812">Transmembrane</keyword>
<gene>
    <name evidence="2" type="ORF">BDV36DRAFT_191181</name>
</gene>